<evidence type="ECO:0000313" key="2">
    <source>
        <dbReference type="Proteomes" id="UP000059188"/>
    </source>
</evidence>
<dbReference type="Proteomes" id="UP000059188">
    <property type="component" value="Unassembled WGS sequence"/>
</dbReference>
<organism evidence="1 2">
    <name type="scientific">Thanatephorus cucumeris (strain AG1-IB / isolate 7/3/14)</name>
    <name type="common">Lettuce bottom rot fungus</name>
    <name type="synonym">Rhizoctonia solani</name>
    <dbReference type="NCBI Taxonomy" id="1108050"/>
    <lineage>
        <taxon>Eukaryota</taxon>
        <taxon>Fungi</taxon>
        <taxon>Dikarya</taxon>
        <taxon>Basidiomycota</taxon>
        <taxon>Agaricomycotina</taxon>
        <taxon>Agaricomycetes</taxon>
        <taxon>Cantharellales</taxon>
        <taxon>Ceratobasidiaceae</taxon>
        <taxon>Rhizoctonia</taxon>
        <taxon>Rhizoctonia solani AG-1</taxon>
    </lineage>
</organism>
<dbReference type="AlphaFoldDB" id="A0A0B7F794"/>
<protein>
    <submittedName>
        <fullName evidence="1">Uncharacterized protein</fullName>
    </submittedName>
</protein>
<keyword evidence="2" id="KW-1185">Reference proteome</keyword>
<name>A0A0B7F794_THACB</name>
<accession>A0A0B7F794</accession>
<reference evidence="1 2" key="1">
    <citation type="submission" date="2014-11" db="EMBL/GenBank/DDBJ databases">
        <authorList>
            <person name="Wibberg Daniel"/>
        </authorList>
    </citation>
    <scope>NUCLEOTIDE SEQUENCE [LARGE SCALE GENOMIC DNA]</scope>
    <source>
        <strain evidence="1">Rhizoctonia solani AG1-IB 7/3/14</strain>
    </source>
</reference>
<dbReference type="EMBL" id="LN679202">
    <property type="protein sequence ID" value="CEL52789.1"/>
    <property type="molecule type" value="Genomic_DNA"/>
</dbReference>
<sequence>MVADDWNRSPYEKGSFTPNVEDNAWNGWLCLIRSGGAAVENRSEPRVERRLVSGCVERATVSNPCLGGYVTKY</sequence>
<gene>
    <name evidence="1" type="ORF">RSOLAG1IB_11133</name>
</gene>
<proteinExistence type="predicted"/>
<evidence type="ECO:0000313" key="1">
    <source>
        <dbReference type="EMBL" id="CEL52789.1"/>
    </source>
</evidence>